<dbReference type="RefSeq" id="WP_044774322.1">
    <property type="nucleotide sequence ID" value="NZ_CEFG01000037.1"/>
</dbReference>
<dbReference type="EMBL" id="FIHD01000011">
    <property type="protein sequence ID" value="CYU83976.1"/>
    <property type="molecule type" value="Genomic_DNA"/>
</dbReference>
<evidence type="ECO:0000313" key="2">
    <source>
        <dbReference type="EMBL" id="CYU83976.1"/>
    </source>
</evidence>
<dbReference type="Proteomes" id="UP000073494">
    <property type="component" value="Unassembled WGS sequence"/>
</dbReference>
<evidence type="ECO:0000256" key="1">
    <source>
        <dbReference type="SAM" id="Coils"/>
    </source>
</evidence>
<organism evidence="2 3">
    <name type="scientific">Streptococcus suis</name>
    <dbReference type="NCBI Taxonomy" id="1307"/>
    <lineage>
        <taxon>Bacteria</taxon>
        <taxon>Bacillati</taxon>
        <taxon>Bacillota</taxon>
        <taxon>Bacilli</taxon>
        <taxon>Lactobacillales</taxon>
        <taxon>Streptococcaceae</taxon>
        <taxon>Streptococcus</taxon>
    </lineage>
</organism>
<protein>
    <submittedName>
        <fullName evidence="2">Uncharacterized protein</fullName>
    </submittedName>
</protein>
<keyword evidence="1" id="KW-0175">Coiled coil</keyword>
<dbReference type="AlphaFoldDB" id="A0A0Z8FP21"/>
<name>A0A0Z8FP21_STRSU</name>
<evidence type="ECO:0000313" key="3">
    <source>
        <dbReference type="Proteomes" id="UP000073494"/>
    </source>
</evidence>
<reference evidence="2 3" key="1">
    <citation type="submission" date="2016-02" db="EMBL/GenBank/DDBJ databases">
        <authorList>
            <consortium name="Pathogen Informatics"/>
        </authorList>
    </citation>
    <scope>NUCLEOTIDE SEQUENCE [LARGE SCALE GENOMIC DNA]</scope>
    <source>
        <strain evidence="2 3">LSS54</strain>
    </source>
</reference>
<gene>
    <name evidence="2" type="ORF">ERS132416_00794</name>
</gene>
<accession>A0A0Z8FP21</accession>
<sequence>MNSILNSSTHSDLPKSFSNGVLEILHQHATFNDVEACKDALRGHIRPYLFDYSVVQLDIALKEVREQLVKQQANQSDMSNDYWNEIIKSLNNAFSKPEEKLSNYIDKARFDQVFKEVQKTYDGLLNKNNEKLN</sequence>
<feature type="coiled-coil region" evidence="1">
    <location>
        <begin position="54"/>
        <end position="81"/>
    </location>
</feature>
<proteinExistence type="predicted"/>